<evidence type="ECO:0000313" key="5">
    <source>
        <dbReference type="Proteomes" id="UP000509742"/>
    </source>
</evidence>
<reference evidence="3" key="1">
    <citation type="submission" date="2016-10" db="EMBL/GenBank/DDBJ databases">
        <title>Proteomic and phylogenetic analysis of the outer membrane protein repertoire of gastric Helicobacter species.</title>
        <authorList>
            <person name="Joosten M."/>
        </authorList>
    </citation>
    <scope>NUCLEOTIDE SEQUENCE</scope>
    <source>
        <strain evidence="3">HS2</strain>
    </source>
</reference>
<reference evidence="1 5" key="3">
    <citation type="submission" date="2020-04" db="EMBL/GenBank/DDBJ databases">
        <title>Genomic analysis of gastric non-Helicobacter pylori Helicobacters isolated in Japan.</title>
        <authorList>
            <person name="Suzuki M."/>
            <person name="Rimbara E."/>
        </authorList>
    </citation>
    <scope>NUCLEOTIDE SEQUENCE [LARGE SCALE GENOMIC DNA]</scope>
    <source>
        <strain evidence="1 5">NHP19-0020</strain>
    </source>
</reference>
<dbReference type="InterPro" id="IPR003678">
    <property type="entry name" value="Put_OMP"/>
</dbReference>
<dbReference type="Pfam" id="PF02521">
    <property type="entry name" value="HP_OMP_2"/>
    <property type="match status" value="1"/>
</dbReference>
<dbReference type="STRING" id="104628.GCA_001653055_01288"/>
<protein>
    <submittedName>
        <fullName evidence="3">OMP678</fullName>
    </submittedName>
    <submittedName>
        <fullName evidence="1">Outer membrane protein HofA</fullName>
    </submittedName>
</protein>
<dbReference type="Proteomes" id="UP000509742">
    <property type="component" value="Chromosome"/>
</dbReference>
<name>A0A1M4NHI8_9HELI</name>
<reference evidence="2 4" key="2">
    <citation type="submission" date="2019-06" db="EMBL/GenBank/DDBJ databases">
        <title>Complete genome sequence of Helicobacter suis SNTW101c.</title>
        <authorList>
            <person name="Rimbara E."/>
            <person name="Suzuki M."/>
            <person name="Matsui H."/>
            <person name="Nakamura M."/>
            <person name="Mori S."/>
            <person name="Shibayama K."/>
        </authorList>
    </citation>
    <scope>NUCLEOTIDE SEQUENCE [LARGE SCALE GENOMIC DNA]</scope>
    <source>
        <strain evidence="2 4">SNTW101c</strain>
    </source>
</reference>
<evidence type="ECO:0000313" key="3">
    <source>
        <dbReference type="EMBL" id="SFZ72257.1"/>
    </source>
</evidence>
<organism evidence="3">
    <name type="scientific">Helicobacter suis</name>
    <dbReference type="NCBI Taxonomy" id="104628"/>
    <lineage>
        <taxon>Bacteria</taxon>
        <taxon>Pseudomonadati</taxon>
        <taxon>Campylobacterota</taxon>
        <taxon>Epsilonproteobacteria</taxon>
        <taxon>Campylobacterales</taxon>
        <taxon>Helicobacteraceae</taxon>
        <taxon>Helicobacter</taxon>
    </lineage>
</organism>
<sequence>MLSFSCLLAFDYKISGRVGSFSRVGFNNSAINSNKGIYPTGSYVTTVGMLQIDVNLLPKSVSAHKLKAGIGGELGALAFDSTKTLINQSDPSAGYQPAGWYYIGRWQGYLLNAPWAKSNYGNSLYAHNYIIYNAYISYAYKDIAGCTLGRYRSHALFLSDHNQGFECFVKKKSWRLDWFSSYGRGRSTLQYIRDFYAPVQYKFADGKRFNYGMHAATLSWKNKSWDIKTFLWFYPKNYSAPGGQISYDTKQSLKTWRIENHFYFWFPIYTKELASTYWRSSSIQHFTASILFQQNFLIHKYHFGWSVYKNFGNSNAMFARFGTPINYDTKDNTPYDSRLDNLYNANALTLVARGGGAYKKLSWEVLGRLTYSPKANEQALGFTCFYNVTKNIRVMLRLNYYEVFTYRGYKVGYSGAPNFKFAPTIQDRSYLMTSISYQFGGFTKFIKK</sequence>
<dbReference type="EMBL" id="AP019774">
    <property type="protein sequence ID" value="BCD69500.1"/>
    <property type="molecule type" value="Genomic_DNA"/>
</dbReference>
<proteinExistence type="predicted"/>
<evidence type="ECO:0000313" key="2">
    <source>
        <dbReference type="EMBL" id="BCD69500.1"/>
    </source>
</evidence>
<keyword evidence="5" id="KW-1185">Reference proteome</keyword>
<evidence type="ECO:0000313" key="1">
    <source>
        <dbReference type="EMBL" id="BCD45331.1"/>
    </source>
</evidence>
<dbReference type="AlphaFoldDB" id="A0A1M4NHI8"/>
<dbReference type="EMBL" id="LT633533">
    <property type="protein sequence ID" value="SFZ72257.1"/>
    <property type="molecule type" value="Genomic_DNA"/>
</dbReference>
<dbReference type="EMBL" id="AP023036">
    <property type="protein sequence ID" value="BCD45331.1"/>
    <property type="molecule type" value="Genomic_DNA"/>
</dbReference>
<accession>A0A1M4NHI8</accession>
<dbReference type="Proteomes" id="UP000317935">
    <property type="component" value="Chromosome"/>
</dbReference>
<evidence type="ECO:0000313" key="4">
    <source>
        <dbReference type="Proteomes" id="UP000317935"/>
    </source>
</evidence>
<gene>
    <name evidence="3" type="primary">omp678</name>
    <name evidence="2" type="synonym">hofA_1</name>
    <name evidence="1" type="synonym">hofA_2</name>
    <name evidence="1" type="ORF">NHP190020_03700</name>
    <name evidence="2" type="ORF">SNTW_01450</name>
</gene>